<reference evidence="1 2" key="1">
    <citation type="submission" date="2021-10" db="EMBL/GenBank/DDBJ databases">
        <title>Collection of gut derived symbiotic bacterial strains cultured from healthy donors.</title>
        <authorList>
            <person name="Lin H."/>
            <person name="Littmann E."/>
            <person name="Kohout C."/>
            <person name="Pamer E.G."/>
        </authorList>
    </citation>
    <scope>NUCLEOTIDE SEQUENCE [LARGE SCALE GENOMIC DNA]</scope>
    <source>
        <strain evidence="1 2">DFI.1.165</strain>
    </source>
</reference>
<organism evidence="1 2">
    <name type="scientific">Bariatricus massiliensis</name>
    <dbReference type="NCBI Taxonomy" id="1745713"/>
    <lineage>
        <taxon>Bacteria</taxon>
        <taxon>Bacillati</taxon>
        <taxon>Bacillota</taxon>
        <taxon>Clostridia</taxon>
        <taxon>Lachnospirales</taxon>
        <taxon>Lachnospiraceae</taxon>
        <taxon>Bariatricus</taxon>
    </lineage>
</organism>
<proteinExistence type="predicted"/>
<dbReference type="InterPro" id="IPR043740">
    <property type="entry name" value="DUF5685"/>
</dbReference>
<protein>
    <submittedName>
        <fullName evidence="1">DUF5685 family protein</fullName>
    </submittedName>
</protein>
<accession>A0ABS8DFU5</accession>
<dbReference type="RefSeq" id="WP_066734190.1">
    <property type="nucleotide sequence ID" value="NZ_JAJCIQ010000003.1"/>
</dbReference>
<name>A0ABS8DFU5_9FIRM</name>
<sequence length="288" mass="33792">MFGYIIINKGEMKFKDYDVYHGFYCGLCRTLKSQYGLKGQMTLSFDMTFLLVLLSGLYEPETTAGVAKCAAHPLEKHPYFTNECSEYVADMNLLLSYYKCLDDWHDERKYGKLVYSKALQKAVDKIKEKYPDKFAAITKALLDIEACEKTGDMDIDKMAGYFGRVMEEIFAYRQDEWCETLRAMGFFLGKYIYLADAYEDVEKDQKEGNYNPLAHKFGQPDFEQECRRILTMMMSECCRRFEILPIIQYTEILRNILYSGVWYRFDLATEKRKQQKEEIQEKNNAGSI</sequence>
<dbReference type="Pfam" id="PF18937">
    <property type="entry name" value="DUF5685"/>
    <property type="match status" value="1"/>
</dbReference>
<evidence type="ECO:0000313" key="1">
    <source>
        <dbReference type="EMBL" id="MCB7387286.1"/>
    </source>
</evidence>
<gene>
    <name evidence="1" type="ORF">LIZ65_08290</name>
</gene>
<dbReference type="Proteomes" id="UP001299546">
    <property type="component" value="Unassembled WGS sequence"/>
</dbReference>
<comment type="caution">
    <text evidence="1">The sequence shown here is derived from an EMBL/GenBank/DDBJ whole genome shotgun (WGS) entry which is preliminary data.</text>
</comment>
<keyword evidence="2" id="KW-1185">Reference proteome</keyword>
<dbReference type="EMBL" id="JAJCIS010000003">
    <property type="protein sequence ID" value="MCB7387286.1"/>
    <property type="molecule type" value="Genomic_DNA"/>
</dbReference>
<evidence type="ECO:0000313" key="2">
    <source>
        <dbReference type="Proteomes" id="UP001299546"/>
    </source>
</evidence>